<sequence>MQWRGVENEVLSKVFQAGALTTRRVTREHGPKPNWSRLLERGYLREVHTVYGPVLAATPLTRQLSAQQGVLLDAPYLAGPSAIADRAYQMDALALLAVEGYTLHRHEYRRSTGVGLGAGRTSQILLTVLRVPPRIEAQLSQDWGFVYAPKPDAWDIHPEVLGYPNLYASISGRGIRLPRLRTLYRRHRFDIHVWRHPLLVAVPEEDSMRAFVRALEAERDELERTVPSPHPPPRFPYPLVRFILLPVP</sequence>
<organism evidence="1 2">
    <name type="scientific">Deinococcus aetherius</name>
    <dbReference type="NCBI Taxonomy" id="200252"/>
    <lineage>
        <taxon>Bacteria</taxon>
        <taxon>Thermotogati</taxon>
        <taxon>Deinococcota</taxon>
        <taxon>Deinococci</taxon>
        <taxon>Deinococcales</taxon>
        <taxon>Deinococcaceae</taxon>
        <taxon>Deinococcus</taxon>
    </lineage>
</organism>
<protein>
    <submittedName>
        <fullName evidence="1">Uncharacterized protein</fullName>
    </submittedName>
</protein>
<name>A0ABM8ALT9_9DEIO</name>
<dbReference type="Proteomes" id="UP001064971">
    <property type="component" value="Plasmid pDAETH-4"/>
</dbReference>
<reference evidence="1" key="1">
    <citation type="submission" date="2022-07" db="EMBL/GenBank/DDBJ databases">
        <title>Complete Genome Sequence of the Radioresistant Bacterium Deinococcus aetherius ST0316, Isolated from the Air Dust collected in Lower Stratosphere above Japan.</title>
        <authorList>
            <person name="Satoh K."/>
            <person name="Hagiwara K."/>
            <person name="Katsumata K."/>
            <person name="Kubo A."/>
            <person name="Yokobori S."/>
            <person name="Yamagishi A."/>
            <person name="Oono Y."/>
            <person name="Narumi I."/>
        </authorList>
    </citation>
    <scope>NUCLEOTIDE SEQUENCE</scope>
    <source>
        <strain evidence="1">ST0316</strain>
        <plasmid evidence="1">pDAETH-4</plasmid>
    </source>
</reference>
<proteinExistence type="predicted"/>
<evidence type="ECO:0000313" key="1">
    <source>
        <dbReference type="EMBL" id="BDP44824.1"/>
    </source>
</evidence>
<keyword evidence="1" id="KW-0614">Plasmid</keyword>
<evidence type="ECO:0000313" key="2">
    <source>
        <dbReference type="Proteomes" id="UP001064971"/>
    </source>
</evidence>
<dbReference type="EMBL" id="AP026564">
    <property type="protein sequence ID" value="BDP44824.1"/>
    <property type="molecule type" value="Genomic_DNA"/>
</dbReference>
<gene>
    <name evidence="1" type="ORF">DAETH_47930</name>
</gene>
<dbReference type="RefSeq" id="WP_264778952.1">
    <property type="nucleotide sequence ID" value="NZ_AP026564.1"/>
</dbReference>
<keyword evidence="2" id="KW-1185">Reference proteome</keyword>
<accession>A0ABM8ALT9</accession>
<geneLocation type="plasmid" evidence="1 2">
    <name>pDAETH-4</name>
</geneLocation>